<evidence type="ECO:0000256" key="3">
    <source>
        <dbReference type="ARBA" id="ARBA00022692"/>
    </source>
</evidence>
<keyword evidence="2" id="KW-0813">Transport</keyword>
<keyword evidence="8" id="KW-1185">Reference proteome</keyword>
<feature type="transmembrane region" description="Helical" evidence="6">
    <location>
        <begin position="69"/>
        <end position="89"/>
    </location>
</feature>
<keyword evidence="4 6" id="KW-1133">Transmembrane helix</keyword>
<reference evidence="7 8" key="1">
    <citation type="submission" date="2024-07" db="EMBL/GenBank/DDBJ databases">
        <title>Section-level genome sequencing and comparative genomics of Aspergillus sections Usti and Cavernicolus.</title>
        <authorList>
            <consortium name="Lawrence Berkeley National Laboratory"/>
            <person name="Nybo J.L."/>
            <person name="Vesth T.C."/>
            <person name="Theobald S."/>
            <person name="Frisvad J.C."/>
            <person name="Larsen T.O."/>
            <person name="Kjaerboelling I."/>
            <person name="Rothschild-Mancinelli K."/>
            <person name="Lyhne E.K."/>
            <person name="Kogle M.E."/>
            <person name="Barry K."/>
            <person name="Clum A."/>
            <person name="Na H."/>
            <person name="Ledsgaard L."/>
            <person name="Lin J."/>
            <person name="Lipzen A."/>
            <person name="Kuo A."/>
            <person name="Riley R."/>
            <person name="Mondo S."/>
            <person name="LaButti K."/>
            <person name="Haridas S."/>
            <person name="Pangalinan J."/>
            <person name="Salamov A.A."/>
            <person name="Simmons B.A."/>
            <person name="Magnuson J.K."/>
            <person name="Chen J."/>
            <person name="Drula E."/>
            <person name="Henrissat B."/>
            <person name="Wiebenga A."/>
            <person name="Lubbers R.J."/>
            <person name="Gomes A.C."/>
            <person name="Makela M.R."/>
            <person name="Stajich J."/>
            <person name="Grigoriev I.V."/>
            <person name="Mortensen U.H."/>
            <person name="De vries R.P."/>
            <person name="Baker S.E."/>
            <person name="Andersen M.R."/>
        </authorList>
    </citation>
    <scope>NUCLEOTIDE SEQUENCE [LARGE SCALE GENOMIC DNA]</scope>
    <source>
        <strain evidence="7 8">CBS 600.67</strain>
    </source>
</reference>
<protein>
    <submittedName>
        <fullName evidence="7">Amino acid/polyamine transporter I</fullName>
    </submittedName>
</protein>
<dbReference type="EMBL" id="JBFXLS010000001">
    <property type="protein sequence ID" value="KAL2835283.1"/>
    <property type="molecule type" value="Genomic_DNA"/>
</dbReference>
<evidence type="ECO:0000256" key="5">
    <source>
        <dbReference type="ARBA" id="ARBA00023136"/>
    </source>
</evidence>
<evidence type="ECO:0000313" key="7">
    <source>
        <dbReference type="EMBL" id="KAL2835283.1"/>
    </source>
</evidence>
<organism evidence="7 8">
    <name type="scientific">Aspergillus cavernicola</name>
    <dbReference type="NCBI Taxonomy" id="176166"/>
    <lineage>
        <taxon>Eukaryota</taxon>
        <taxon>Fungi</taxon>
        <taxon>Dikarya</taxon>
        <taxon>Ascomycota</taxon>
        <taxon>Pezizomycotina</taxon>
        <taxon>Eurotiomycetes</taxon>
        <taxon>Eurotiomycetidae</taxon>
        <taxon>Eurotiales</taxon>
        <taxon>Aspergillaceae</taxon>
        <taxon>Aspergillus</taxon>
        <taxon>Aspergillus subgen. Nidulantes</taxon>
    </lineage>
</organism>
<sequence>MIWLLVEVHPKNTATFVFTDLTNLSGWSSNGVAWSIGLMSIALRLTNWDTALHLAEEMKDASRDLPKTIWGCVLISSVLTFPWVISLMFCMTDVQGLLNGPVGTIAPFPQLIYNVSGGHMPSTIGVSCFSVVLSLTVGGPSILPATSRIVWSFAKEGALPSVFGQVNSYSNVPVNAILLVTVIISGMSFIYVGNATAFYGTSSGVTAV</sequence>
<dbReference type="InterPro" id="IPR002293">
    <property type="entry name" value="AA/rel_permease1"/>
</dbReference>
<evidence type="ECO:0000313" key="8">
    <source>
        <dbReference type="Proteomes" id="UP001610335"/>
    </source>
</evidence>
<feature type="transmembrane region" description="Helical" evidence="6">
    <location>
        <begin position="31"/>
        <end position="48"/>
    </location>
</feature>
<dbReference type="Gene3D" id="1.20.1740.10">
    <property type="entry name" value="Amino acid/polyamine transporter I"/>
    <property type="match status" value="1"/>
</dbReference>
<evidence type="ECO:0000256" key="1">
    <source>
        <dbReference type="ARBA" id="ARBA00004141"/>
    </source>
</evidence>
<dbReference type="PANTHER" id="PTHR45649">
    <property type="entry name" value="AMINO-ACID PERMEASE BAT1"/>
    <property type="match status" value="1"/>
</dbReference>
<proteinExistence type="predicted"/>
<feature type="transmembrane region" description="Helical" evidence="6">
    <location>
        <begin position="172"/>
        <end position="192"/>
    </location>
</feature>
<keyword evidence="3 6" id="KW-0812">Transmembrane</keyword>
<accession>A0ABR4J5F3</accession>
<evidence type="ECO:0000256" key="6">
    <source>
        <dbReference type="SAM" id="Phobius"/>
    </source>
</evidence>
<feature type="transmembrane region" description="Helical" evidence="6">
    <location>
        <begin position="124"/>
        <end position="151"/>
    </location>
</feature>
<gene>
    <name evidence="7" type="ORF">BDW59DRAFT_156099</name>
</gene>
<dbReference type="PANTHER" id="PTHR45649:SF14">
    <property type="entry name" value="GABA PERMEASE"/>
    <property type="match status" value="1"/>
</dbReference>
<dbReference type="Proteomes" id="UP001610335">
    <property type="component" value="Unassembled WGS sequence"/>
</dbReference>
<comment type="caution">
    <text evidence="7">The sequence shown here is derived from an EMBL/GenBank/DDBJ whole genome shotgun (WGS) entry which is preliminary data.</text>
</comment>
<comment type="subcellular location">
    <subcellularLocation>
        <location evidence="1">Membrane</location>
        <topology evidence="1">Multi-pass membrane protein</topology>
    </subcellularLocation>
</comment>
<keyword evidence="5 6" id="KW-0472">Membrane</keyword>
<evidence type="ECO:0000256" key="2">
    <source>
        <dbReference type="ARBA" id="ARBA00022448"/>
    </source>
</evidence>
<evidence type="ECO:0000256" key="4">
    <source>
        <dbReference type="ARBA" id="ARBA00022989"/>
    </source>
</evidence>
<name>A0ABR4J5F3_9EURO</name>
<dbReference type="Pfam" id="PF13520">
    <property type="entry name" value="AA_permease_2"/>
    <property type="match status" value="1"/>
</dbReference>